<dbReference type="PANTHER" id="PTHR37313">
    <property type="entry name" value="UPF0749 PROTEIN RV1825"/>
    <property type="match status" value="1"/>
</dbReference>
<reference evidence="3 4" key="1">
    <citation type="submission" date="2014-03" db="EMBL/GenBank/DDBJ databases">
        <title>Genomics of Bifidobacteria.</title>
        <authorList>
            <person name="Ventura M."/>
            <person name="Milani C."/>
            <person name="Lugli G.A."/>
        </authorList>
    </citation>
    <scope>NUCLEOTIDE SEQUENCE [LARGE SCALE GENOMIC DNA]</scope>
    <source>
        <strain evidence="3 4">DSM 21395</strain>
    </source>
</reference>
<keyword evidence="2" id="KW-0472">Membrane</keyword>
<evidence type="ECO:0000256" key="2">
    <source>
        <dbReference type="SAM" id="Phobius"/>
    </source>
</evidence>
<dbReference type="AlphaFoldDB" id="A0A087C0K7"/>
<keyword evidence="2" id="KW-1133">Transmembrane helix</keyword>
<dbReference type="Proteomes" id="UP000029082">
    <property type="component" value="Unassembled WGS sequence"/>
</dbReference>
<feature type="transmembrane region" description="Helical" evidence="2">
    <location>
        <begin position="85"/>
        <end position="106"/>
    </location>
</feature>
<dbReference type="EMBL" id="JGZE01000011">
    <property type="protein sequence ID" value="KFI76807.1"/>
    <property type="molecule type" value="Genomic_DNA"/>
</dbReference>
<sequence>MPASIPPADPEGPADRRRAVFSRQAAGLEGRHALEHVPDGGRGRRRAVMRDDALRLIDDLTNRSVDPMFSDARLAPRSRGRVEIWFSRVIVFAICLAVGFAGSLIVRQLHSDPRKEVRDTLISQLNAENSRVDSLVKDTRAIREQVDVQSNKLGSSQDDGTMDRDTIGTGLGTVTGPGITLTLANPIAAGDGGSDGSTPREGQSNRIRVVTDLDLQQFVSLLWHAGAESIAINGYRIGVQTSVRTAGQTILIGVNQIQSPYKIQAIGDGDALANAMSAKALPALYASYQASGMYPQVSKADSMTLQPADSGDVSFAKRSE</sequence>
<comment type="similarity">
    <text evidence="1">Belongs to the UPF0749 family.</text>
</comment>
<proteinExistence type="inferred from homology"/>
<evidence type="ECO:0000256" key="1">
    <source>
        <dbReference type="ARBA" id="ARBA00009108"/>
    </source>
</evidence>
<name>A0A087C0K7_9BIFI</name>
<dbReference type="GeneID" id="93094256"/>
<dbReference type="eggNOG" id="COG3879">
    <property type="taxonomic scope" value="Bacteria"/>
</dbReference>
<comment type="caution">
    <text evidence="3">The sequence shown here is derived from an EMBL/GenBank/DDBJ whole genome shotgun (WGS) entry which is preliminary data.</text>
</comment>
<evidence type="ECO:0008006" key="5">
    <source>
        <dbReference type="Google" id="ProtNLM"/>
    </source>
</evidence>
<dbReference type="OrthoDB" id="3218134at2"/>
<dbReference type="RefSeq" id="WP_051917912.1">
    <property type="nucleotide sequence ID" value="NZ_JDUO01000003.1"/>
</dbReference>
<dbReference type="Gene3D" id="3.30.70.1880">
    <property type="entry name" value="Protein of unknown function DUF881"/>
    <property type="match status" value="1"/>
</dbReference>
<gene>
    <name evidence="3" type="ORF">BMON_0711</name>
</gene>
<dbReference type="PANTHER" id="PTHR37313:SF1">
    <property type="entry name" value="UPF0749 PROTEIN RV1823"/>
    <property type="match status" value="1"/>
</dbReference>
<protein>
    <recommendedName>
        <fullName evidence="5">DUF881 domain-containing protein</fullName>
    </recommendedName>
</protein>
<accession>A0A087C0K7</accession>
<dbReference type="Pfam" id="PF05949">
    <property type="entry name" value="DUF881"/>
    <property type="match status" value="1"/>
</dbReference>
<dbReference type="InterPro" id="IPR010273">
    <property type="entry name" value="DUF881"/>
</dbReference>
<dbReference type="STRING" id="1437603.GCA_000771525_01133"/>
<evidence type="ECO:0000313" key="4">
    <source>
        <dbReference type="Proteomes" id="UP000029082"/>
    </source>
</evidence>
<dbReference type="GO" id="GO:0005886">
    <property type="term" value="C:plasma membrane"/>
    <property type="evidence" value="ECO:0007669"/>
    <property type="project" value="TreeGrafter"/>
</dbReference>
<evidence type="ECO:0000313" key="3">
    <source>
        <dbReference type="EMBL" id="KFI76807.1"/>
    </source>
</evidence>
<keyword evidence="4" id="KW-1185">Reference proteome</keyword>
<organism evidence="3 4">
    <name type="scientific">Bifidobacterium mongoliense DSM 21395</name>
    <dbReference type="NCBI Taxonomy" id="1437603"/>
    <lineage>
        <taxon>Bacteria</taxon>
        <taxon>Bacillati</taxon>
        <taxon>Actinomycetota</taxon>
        <taxon>Actinomycetes</taxon>
        <taxon>Bifidobacteriales</taxon>
        <taxon>Bifidobacteriaceae</taxon>
        <taxon>Bifidobacterium</taxon>
    </lineage>
</organism>
<keyword evidence="2" id="KW-0812">Transmembrane</keyword>